<dbReference type="PANTHER" id="PTHR21039:SF0">
    <property type="entry name" value="HISTIDINOL-PHOSPHATASE"/>
    <property type="match status" value="1"/>
</dbReference>
<evidence type="ECO:0000256" key="6">
    <source>
        <dbReference type="ARBA" id="ARBA00023102"/>
    </source>
</evidence>
<keyword evidence="6 8" id="KW-0368">Histidine biosynthesis</keyword>
<evidence type="ECO:0000259" key="9">
    <source>
        <dbReference type="Pfam" id="PF02811"/>
    </source>
</evidence>
<reference evidence="10" key="1">
    <citation type="submission" date="2020-08" db="EMBL/GenBank/DDBJ databases">
        <title>Genome public.</title>
        <authorList>
            <person name="Liu C."/>
            <person name="Sun Q."/>
        </authorList>
    </citation>
    <scope>NUCLEOTIDE SEQUENCE</scope>
    <source>
        <strain evidence="10">NSJ-64</strain>
    </source>
</reference>
<dbReference type="Gene3D" id="3.20.20.140">
    <property type="entry name" value="Metal-dependent hydrolases"/>
    <property type="match status" value="1"/>
</dbReference>
<dbReference type="AlphaFoldDB" id="A0A926ERK3"/>
<keyword evidence="5 8" id="KW-0378">Hydrolase</keyword>
<comment type="similarity">
    <text evidence="2 8">Belongs to the PHP hydrolase family. HisK subfamily.</text>
</comment>
<dbReference type="EC" id="3.1.3.15" evidence="3 8"/>
<dbReference type="RefSeq" id="WP_262395863.1">
    <property type="nucleotide sequence ID" value="NZ_JACRTD010000008.1"/>
</dbReference>
<organism evidence="10 11">
    <name type="scientific">Youxingia wuxianensis</name>
    <dbReference type="NCBI Taxonomy" id="2763678"/>
    <lineage>
        <taxon>Bacteria</taxon>
        <taxon>Bacillati</taxon>
        <taxon>Bacillota</taxon>
        <taxon>Clostridia</taxon>
        <taxon>Eubacteriales</taxon>
        <taxon>Oscillospiraceae</taxon>
        <taxon>Youxingia</taxon>
    </lineage>
</organism>
<dbReference type="PANTHER" id="PTHR21039">
    <property type="entry name" value="HISTIDINOL PHOSPHATASE-RELATED"/>
    <property type="match status" value="1"/>
</dbReference>
<proteinExistence type="inferred from homology"/>
<keyword evidence="11" id="KW-1185">Reference proteome</keyword>
<gene>
    <name evidence="10" type="ORF">H8705_11170</name>
</gene>
<dbReference type="Pfam" id="PF02811">
    <property type="entry name" value="PHP"/>
    <property type="match status" value="1"/>
</dbReference>
<comment type="caution">
    <text evidence="10">The sequence shown here is derived from an EMBL/GenBank/DDBJ whole genome shotgun (WGS) entry which is preliminary data.</text>
</comment>
<evidence type="ECO:0000256" key="2">
    <source>
        <dbReference type="ARBA" id="ARBA00009152"/>
    </source>
</evidence>
<protein>
    <recommendedName>
        <fullName evidence="3 8">Histidinol-phosphatase</fullName>
        <shortName evidence="8">HolPase</shortName>
        <ecNumber evidence="3 8">3.1.3.15</ecNumber>
    </recommendedName>
</protein>
<dbReference type="InterPro" id="IPR016195">
    <property type="entry name" value="Pol/histidinol_Pase-like"/>
</dbReference>
<evidence type="ECO:0000256" key="5">
    <source>
        <dbReference type="ARBA" id="ARBA00022801"/>
    </source>
</evidence>
<dbReference type="InterPro" id="IPR010140">
    <property type="entry name" value="Histidinol_P_phosphatase_HisJ"/>
</dbReference>
<evidence type="ECO:0000256" key="7">
    <source>
        <dbReference type="ARBA" id="ARBA00049158"/>
    </source>
</evidence>
<dbReference type="GO" id="GO:0004401">
    <property type="term" value="F:histidinol-phosphatase activity"/>
    <property type="evidence" value="ECO:0007669"/>
    <property type="project" value="UniProtKB-UniRule"/>
</dbReference>
<evidence type="ECO:0000256" key="1">
    <source>
        <dbReference type="ARBA" id="ARBA00004970"/>
    </source>
</evidence>
<evidence type="ECO:0000313" key="10">
    <source>
        <dbReference type="EMBL" id="MBC8586142.1"/>
    </source>
</evidence>
<accession>A0A926ERK3</accession>
<dbReference type="GO" id="GO:0000105">
    <property type="term" value="P:L-histidine biosynthetic process"/>
    <property type="evidence" value="ECO:0007669"/>
    <property type="project" value="UniProtKB-UniRule"/>
</dbReference>
<keyword evidence="4 8" id="KW-0028">Amino-acid biosynthesis</keyword>
<dbReference type="SUPFAM" id="SSF89550">
    <property type="entry name" value="PHP domain-like"/>
    <property type="match status" value="1"/>
</dbReference>
<dbReference type="EMBL" id="JACRTD010000008">
    <property type="protein sequence ID" value="MBC8586142.1"/>
    <property type="molecule type" value="Genomic_DNA"/>
</dbReference>
<dbReference type="InterPro" id="IPR004013">
    <property type="entry name" value="PHP_dom"/>
</dbReference>
<dbReference type="Proteomes" id="UP000623678">
    <property type="component" value="Unassembled WGS sequence"/>
</dbReference>
<evidence type="ECO:0000313" key="11">
    <source>
        <dbReference type="Proteomes" id="UP000623678"/>
    </source>
</evidence>
<comment type="catalytic activity">
    <reaction evidence="7 8">
        <text>L-histidinol phosphate + H2O = L-histidinol + phosphate</text>
        <dbReference type="Rhea" id="RHEA:14465"/>
        <dbReference type="ChEBI" id="CHEBI:15377"/>
        <dbReference type="ChEBI" id="CHEBI:43474"/>
        <dbReference type="ChEBI" id="CHEBI:57699"/>
        <dbReference type="ChEBI" id="CHEBI:57980"/>
        <dbReference type="EC" id="3.1.3.15"/>
    </reaction>
</comment>
<feature type="domain" description="PHP" evidence="9">
    <location>
        <begin position="7"/>
        <end position="200"/>
    </location>
</feature>
<dbReference type="GO" id="GO:0005737">
    <property type="term" value="C:cytoplasm"/>
    <property type="evidence" value="ECO:0007669"/>
    <property type="project" value="TreeGrafter"/>
</dbReference>
<evidence type="ECO:0000256" key="4">
    <source>
        <dbReference type="ARBA" id="ARBA00022605"/>
    </source>
</evidence>
<evidence type="ECO:0000256" key="3">
    <source>
        <dbReference type="ARBA" id="ARBA00013085"/>
    </source>
</evidence>
<name>A0A926ERK3_9FIRM</name>
<dbReference type="NCBIfam" id="TIGR01856">
    <property type="entry name" value="hisJ_fam"/>
    <property type="match status" value="1"/>
</dbReference>
<evidence type="ECO:0000256" key="8">
    <source>
        <dbReference type="RuleBase" id="RU366003"/>
    </source>
</evidence>
<sequence length="272" mass="31492">MFINLFDSHLHSDNSFDGTHSITFMCEKAVEKNISGICFTDHCELLDFELDHYEMRITQSCFEANKAKVVFKGRLAVMAGVEMSDVLHDEALTDYMINKFDFDMVMASQHYDSDGTDYYDIDFSKITLEEAYRMLTDYYTYLIRVAKWNKFDTMGHLTYPLRYMVGDNKLPVDMKRYDDMFDEILKTVAENGKAIEINTSGLFGSLGDTLPSIKYVKRFRELGGEYVTIGSDAHRAEHLGRGIETGMQMLLDAGFNYFTFYKARQPIQFRII</sequence>
<comment type="pathway">
    <text evidence="1 8">Amino-acid biosynthesis; L-histidine biosynthesis; L-histidine from 5-phospho-alpha-D-ribose 1-diphosphate: step 8/9.</text>
</comment>